<name>A0A194WZM7_MOLSC</name>
<dbReference type="InParanoid" id="A0A194WZM7"/>
<dbReference type="EMBL" id="KQ947422">
    <property type="protein sequence ID" value="KUJ13164.1"/>
    <property type="molecule type" value="Genomic_DNA"/>
</dbReference>
<protein>
    <submittedName>
        <fullName evidence="2">Uncharacterized protein</fullName>
    </submittedName>
</protein>
<gene>
    <name evidence="2" type="ORF">LY89DRAFT_753679</name>
</gene>
<proteinExistence type="predicted"/>
<dbReference type="RefSeq" id="XP_018067519.1">
    <property type="nucleotide sequence ID" value="XM_018221284.1"/>
</dbReference>
<feature type="region of interest" description="Disordered" evidence="1">
    <location>
        <begin position="1"/>
        <end position="251"/>
    </location>
</feature>
<feature type="compositionally biased region" description="Basic and acidic residues" evidence="1">
    <location>
        <begin position="131"/>
        <end position="159"/>
    </location>
</feature>
<dbReference type="GeneID" id="28831010"/>
<dbReference type="Proteomes" id="UP000070700">
    <property type="component" value="Unassembled WGS sequence"/>
</dbReference>
<accession>A0A194WZM7</accession>
<feature type="compositionally biased region" description="Polar residues" evidence="1">
    <location>
        <begin position="160"/>
        <end position="169"/>
    </location>
</feature>
<reference evidence="2 3" key="1">
    <citation type="submission" date="2015-10" db="EMBL/GenBank/DDBJ databases">
        <title>Full genome of DAOMC 229536 Phialocephala scopiformis, a fungal endophyte of spruce producing the potent anti-insectan compound rugulosin.</title>
        <authorList>
            <consortium name="DOE Joint Genome Institute"/>
            <person name="Walker A.K."/>
            <person name="Frasz S.L."/>
            <person name="Seifert K.A."/>
            <person name="Miller J.D."/>
            <person name="Mondo S.J."/>
            <person name="Labutti K."/>
            <person name="Lipzen A."/>
            <person name="Dockter R."/>
            <person name="Kennedy M."/>
            <person name="Grigoriev I.V."/>
            <person name="Spatafora J.W."/>
        </authorList>
    </citation>
    <scope>NUCLEOTIDE SEQUENCE [LARGE SCALE GENOMIC DNA]</scope>
    <source>
        <strain evidence="2 3">CBS 120377</strain>
    </source>
</reference>
<evidence type="ECO:0000256" key="1">
    <source>
        <dbReference type="SAM" id="MobiDB-lite"/>
    </source>
</evidence>
<evidence type="ECO:0000313" key="2">
    <source>
        <dbReference type="EMBL" id="KUJ13164.1"/>
    </source>
</evidence>
<sequence length="251" mass="28121">MPPKHDPRMSATPQNERPVPSLQPSFDGLPRGDGFTTPSRQYNGAPLIPTSYPTPVTYTFAPQSRRVPQSGHYWQPQHPYGAAAPLPNPIATGLPRYSSANSRAPEYGHLPSTNVRGNRSENRTALAGPEDAQREREAAKKKSDLRKMQQMKEESDQIRDNQAQVNAQISHEHRKRRKLDIAHRLEADKLRVQKEKNLGEENVGKDRSIWEKKNVGKEKNIGELVSPSPEPDVGEKKNIRELVSPSPEPGL</sequence>
<dbReference type="KEGG" id="psco:LY89DRAFT_753679"/>
<dbReference type="AlphaFoldDB" id="A0A194WZM7"/>
<organism evidence="2 3">
    <name type="scientific">Mollisia scopiformis</name>
    <name type="common">Conifer needle endophyte fungus</name>
    <name type="synonym">Phialocephala scopiformis</name>
    <dbReference type="NCBI Taxonomy" id="149040"/>
    <lineage>
        <taxon>Eukaryota</taxon>
        <taxon>Fungi</taxon>
        <taxon>Dikarya</taxon>
        <taxon>Ascomycota</taxon>
        <taxon>Pezizomycotina</taxon>
        <taxon>Leotiomycetes</taxon>
        <taxon>Helotiales</taxon>
        <taxon>Mollisiaceae</taxon>
        <taxon>Mollisia</taxon>
    </lineage>
</organism>
<feature type="compositionally biased region" description="Basic and acidic residues" evidence="1">
    <location>
        <begin position="179"/>
        <end position="221"/>
    </location>
</feature>
<feature type="compositionally biased region" description="Polar residues" evidence="1">
    <location>
        <begin position="51"/>
        <end position="62"/>
    </location>
</feature>
<evidence type="ECO:0000313" key="3">
    <source>
        <dbReference type="Proteomes" id="UP000070700"/>
    </source>
</evidence>
<keyword evidence="3" id="KW-1185">Reference proteome</keyword>